<dbReference type="AlphaFoldDB" id="A0A6A6SF59"/>
<dbReference type="EMBL" id="MU006778">
    <property type="protein sequence ID" value="KAF2645048.1"/>
    <property type="molecule type" value="Genomic_DNA"/>
</dbReference>
<proteinExistence type="predicted"/>
<feature type="compositionally biased region" description="Polar residues" evidence="1">
    <location>
        <begin position="36"/>
        <end position="47"/>
    </location>
</feature>
<evidence type="ECO:0000313" key="2">
    <source>
        <dbReference type="EMBL" id="KAF2645048.1"/>
    </source>
</evidence>
<reference evidence="2" key="1">
    <citation type="journal article" date="2020" name="Stud. Mycol.">
        <title>101 Dothideomycetes genomes: a test case for predicting lifestyles and emergence of pathogens.</title>
        <authorList>
            <person name="Haridas S."/>
            <person name="Albert R."/>
            <person name="Binder M."/>
            <person name="Bloem J."/>
            <person name="Labutti K."/>
            <person name="Salamov A."/>
            <person name="Andreopoulos B."/>
            <person name="Baker S."/>
            <person name="Barry K."/>
            <person name="Bills G."/>
            <person name="Bluhm B."/>
            <person name="Cannon C."/>
            <person name="Castanera R."/>
            <person name="Culley D."/>
            <person name="Daum C."/>
            <person name="Ezra D."/>
            <person name="Gonzalez J."/>
            <person name="Henrissat B."/>
            <person name="Kuo A."/>
            <person name="Liang C."/>
            <person name="Lipzen A."/>
            <person name="Lutzoni F."/>
            <person name="Magnuson J."/>
            <person name="Mondo S."/>
            <person name="Nolan M."/>
            <person name="Ohm R."/>
            <person name="Pangilinan J."/>
            <person name="Park H.-J."/>
            <person name="Ramirez L."/>
            <person name="Alfaro M."/>
            <person name="Sun H."/>
            <person name="Tritt A."/>
            <person name="Yoshinaga Y."/>
            <person name="Zwiers L.-H."/>
            <person name="Turgeon B."/>
            <person name="Goodwin S."/>
            <person name="Spatafora J."/>
            <person name="Crous P."/>
            <person name="Grigoriev I."/>
        </authorList>
    </citation>
    <scope>NUCLEOTIDE SEQUENCE</scope>
    <source>
        <strain evidence="2">CBS 473.64</strain>
    </source>
</reference>
<accession>A0A6A6SF59</accession>
<evidence type="ECO:0000256" key="1">
    <source>
        <dbReference type="SAM" id="MobiDB-lite"/>
    </source>
</evidence>
<sequence>MADDNLDLAQILATLASLSKPQTPPVEAPQQVYDRNPTQGHQATHQPPQYPEHAHQHHDARLSNRPAPPTHSPSLPQHRTSTPPVNPATITEWKHGLRCINKVASQNPDFASAVRKLMKDQERNVKDWEAGRARLIDEQSSKRDNEKTHREALSLSGILGNSALLRTPDREREELDAYDLKVYRACRLMFDSQTVALKGLGVPFFGVRVDLVVADGGAVGGEDAGSGKITKSQLLGLQRKMLNHLMEMYGD</sequence>
<keyword evidence="3" id="KW-1185">Reference proteome</keyword>
<feature type="region of interest" description="Disordered" evidence="1">
    <location>
        <begin position="17"/>
        <end position="85"/>
    </location>
</feature>
<organism evidence="2 3">
    <name type="scientific">Massarina eburnea CBS 473.64</name>
    <dbReference type="NCBI Taxonomy" id="1395130"/>
    <lineage>
        <taxon>Eukaryota</taxon>
        <taxon>Fungi</taxon>
        <taxon>Dikarya</taxon>
        <taxon>Ascomycota</taxon>
        <taxon>Pezizomycotina</taxon>
        <taxon>Dothideomycetes</taxon>
        <taxon>Pleosporomycetidae</taxon>
        <taxon>Pleosporales</taxon>
        <taxon>Massarineae</taxon>
        <taxon>Massarinaceae</taxon>
        <taxon>Massarina</taxon>
    </lineage>
</organism>
<feature type="compositionally biased region" description="Basic and acidic residues" evidence="1">
    <location>
        <begin position="52"/>
        <end position="62"/>
    </location>
</feature>
<evidence type="ECO:0000313" key="3">
    <source>
        <dbReference type="Proteomes" id="UP000799753"/>
    </source>
</evidence>
<protein>
    <submittedName>
        <fullName evidence="2">Uncharacterized protein</fullName>
    </submittedName>
</protein>
<feature type="compositionally biased region" description="Polar residues" evidence="1">
    <location>
        <begin position="72"/>
        <end position="83"/>
    </location>
</feature>
<name>A0A6A6SF59_9PLEO</name>
<dbReference type="OrthoDB" id="5363415at2759"/>
<dbReference type="Proteomes" id="UP000799753">
    <property type="component" value="Unassembled WGS sequence"/>
</dbReference>
<dbReference type="Pfam" id="PF10454">
    <property type="entry name" value="DUF2458"/>
    <property type="match status" value="1"/>
</dbReference>
<dbReference type="InterPro" id="IPR018858">
    <property type="entry name" value="DUF2458"/>
</dbReference>
<gene>
    <name evidence="2" type="ORF">P280DRAFT_546444</name>
</gene>